<evidence type="ECO:0000313" key="1">
    <source>
        <dbReference type="EMBL" id="CAL6010746.1"/>
    </source>
</evidence>
<dbReference type="Proteomes" id="UP001642409">
    <property type="component" value="Unassembled WGS sequence"/>
</dbReference>
<organism evidence="1 2">
    <name type="scientific">Hexamita inflata</name>
    <dbReference type="NCBI Taxonomy" id="28002"/>
    <lineage>
        <taxon>Eukaryota</taxon>
        <taxon>Metamonada</taxon>
        <taxon>Diplomonadida</taxon>
        <taxon>Hexamitidae</taxon>
        <taxon>Hexamitinae</taxon>
        <taxon>Hexamita</taxon>
    </lineage>
</organism>
<gene>
    <name evidence="1" type="ORF">HINF_LOCUS22231</name>
</gene>
<proteinExistence type="predicted"/>
<comment type="caution">
    <text evidence="1">The sequence shown here is derived from an EMBL/GenBank/DDBJ whole genome shotgun (WGS) entry which is preliminary data.</text>
</comment>
<name>A0ABP1I8P5_9EUKA</name>
<protein>
    <submittedName>
        <fullName evidence="1">Hypothetical_protein</fullName>
    </submittedName>
</protein>
<dbReference type="EMBL" id="CAXDID020000062">
    <property type="protein sequence ID" value="CAL6010746.1"/>
    <property type="molecule type" value="Genomic_DNA"/>
</dbReference>
<keyword evidence="2" id="KW-1185">Reference proteome</keyword>
<sequence length="150" mass="16905">MILFTQIVANIQLQSLVANISTNDTCDEAYTKFTAHYNKIVSSESLNIFCKHFNYVQLNGGKIYEHSDIEHVVQHINPLINKQKTATLTGNCAEDACTIDDPLTPLNPYQTVSFSDSLSSIPQIYSIQLYVYKYSHISTLFHLPLVRACS</sequence>
<reference evidence="1 2" key="1">
    <citation type="submission" date="2024-07" db="EMBL/GenBank/DDBJ databases">
        <authorList>
            <person name="Akdeniz Z."/>
        </authorList>
    </citation>
    <scope>NUCLEOTIDE SEQUENCE [LARGE SCALE GENOMIC DNA]</scope>
</reference>
<evidence type="ECO:0000313" key="2">
    <source>
        <dbReference type="Proteomes" id="UP001642409"/>
    </source>
</evidence>
<accession>A0ABP1I8P5</accession>